<dbReference type="PROSITE" id="PS51257">
    <property type="entry name" value="PROKAR_LIPOPROTEIN"/>
    <property type="match status" value="1"/>
</dbReference>
<keyword evidence="3" id="KW-0503">Monooxygenase</keyword>
<geneLocation type="plasmid" evidence="4 6">
    <name>24</name>
</geneLocation>
<dbReference type="InterPro" id="IPR053212">
    <property type="entry name" value="DHP_3-monooxygenase"/>
</dbReference>
<dbReference type="GO" id="GO:0043731">
    <property type="term" value="F:6-hydroxynicotinate 3-monooxygenase activity"/>
    <property type="evidence" value="ECO:0007669"/>
    <property type="project" value="UniProtKB-EC"/>
</dbReference>
<name>A0A0W0R2B3_9GAMM</name>
<dbReference type="EMBL" id="LNKA01000006">
    <property type="protein sequence ID" value="KTC65189.1"/>
    <property type="molecule type" value="Genomic_DNA"/>
</dbReference>
<evidence type="ECO:0000256" key="1">
    <source>
        <dbReference type="SAM" id="Phobius"/>
    </source>
</evidence>
<evidence type="ECO:0000313" key="3">
    <source>
        <dbReference type="EMBL" id="KTC65189.1"/>
    </source>
</evidence>
<dbReference type="SUPFAM" id="SSF51905">
    <property type="entry name" value="FAD/NAD(P)-binding domain"/>
    <property type="match status" value="1"/>
</dbReference>
<keyword evidence="1" id="KW-0812">Transmembrane</keyword>
<dbReference type="STRING" id="45056.Lade_1477"/>
<keyword evidence="1" id="KW-1133">Transmembrane helix</keyword>
<dbReference type="EMBL" id="LR134433">
    <property type="protein sequence ID" value="VEH86056.1"/>
    <property type="molecule type" value="Genomic_DNA"/>
</dbReference>
<sequence>MKEKVDCLIIGGSIAGCVTAILLSRLGIKVTILERSSAELKGQGTGITLPVPLVNKCIELDLFDSNIPRLPIETRAFFRKSSLTAQAEKIWEQPIKACTLNWMDVYRNLRKRLQGIDFFPSVNVTKIQKEPDGHYYLETACRKVFNADIVIAADGVESTIRNQCLPKSTEAYAGYIAWRGVLEETSFKLDHPLPYYVFPNGHLLFYRIPGEGYEQTGKTLLNWLMYEVTPVDMLAARLTDCKNIRHTRSIPPKALHEDQRQHLHDFANQQLPPMIAKIIRSTPYPFIQAIFDAQIPPYEDNQLIFMGDAATTLRPHSGSGAMKALSQAINLFEFISAHRDADIFMLLSQWKNLQQKSNAEEIEKAKIMGKALVTAPPSWQDMTQEKFDVWWSQVMKAQSWYATPQLSKSSARIFATTKPEDGKRVASILEAKL</sequence>
<dbReference type="InterPro" id="IPR054707">
    <property type="entry name" value="DhpH_subs-bd"/>
</dbReference>
<dbReference type="PANTHER" id="PTHR47469:SF2">
    <property type="entry name" value="OS06G0597600 PROTEIN"/>
    <property type="match status" value="1"/>
</dbReference>
<evidence type="ECO:0000313" key="5">
    <source>
        <dbReference type="Proteomes" id="UP000054859"/>
    </source>
</evidence>
<keyword evidence="3" id="KW-0560">Oxidoreductase</keyword>
<dbReference type="PANTHER" id="PTHR47469">
    <property type="entry name" value="MONOOXYGENASE-LIKE"/>
    <property type="match status" value="1"/>
</dbReference>
<dbReference type="Pfam" id="PF22607">
    <property type="entry name" value="FAD_binding-like"/>
    <property type="match status" value="1"/>
</dbReference>
<dbReference type="AlphaFoldDB" id="A0A0W0R2B3"/>
<reference evidence="3 5" key="1">
    <citation type="submission" date="2015-11" db="EMBL/GenBank/DDBJ databases">
        <title>Identification of large and diverse effector repertoires of 38 Legionella species.</title>
        <authorList>
            <person name="Burstein D."/>
            <person name="Amaro F."/>
            <person name="Zusman T."/>
            <person name="Lifshitz Z."/>
            <person name="Cohen O."/>
            <person name="Gilbert J.A."/>
            <person name="Pupko T."/>
            <person name="Shuman H.A."/>
            <person name="Segal G."/>
        </authorList>
    </citation>
    <scope>NUCLEOTIDE SEQUENCE [LARGE SCALE GENOMIC DNA]</scope>
    <source>
        <strain evidence="3 5">1762-AUS-E</strain>
    </source>
</reference>
<dbReference type="PRINTS" id="PR00420">
    <property type="entry name" value="RNGMNOXGNASE"/>
</dbReference>
<dbReference type="GO" id="GO:0018658">
    <property type="term" value="F:salicylate 1-monooxygenase activity"/>
    <property type="evidence" value="ECO:0007669"/>
    <property type="project" value="UniProtKB-EC"/>
</dbReference>
<dbReference type="SUPFAM" id="SSF54373">
    <property type="entry name" value="FAD-linked reductases, C-terminal domain"/>
    <property type="match status" value="1"/>
</dbReference>
<gene>
    <name evidence="4" type="primary">nahG</name>
    <name evidence="3" type="ORF">Lade_1477</name>
    <name evidence="4" type="ORF">NCTC12735_01702</name>
</gene>
<dbReference type="Proteomes" id="UP000054859">
    <property type="component" value="Unassembled WGS sequence"/>
</dbReference>
<dbReference type="EC" id="1.14.13.114" evidence="3"/>
<feature type="domain" description="2,6-dihydroxypyridine 3-monooxygenase substrate binding" evidence="2">
    <location>
        <begin position="172"/>
        <end position="292"/>
    </location>
</feature>
<dbReference type="PATRIC" id="fig|45056.6.peg.1526"/>
<keyword evidence="5" id="KW-1185">Reference proteome</keyword>
<dbReference type="RefSeq" id="WP_058462560.1">
    <property type="nucleotide sequence ID" value="NZ_CAAAHS010000020.1"/>
</dbReference>
<protein>
    <submittedName>
        <fullName evidence="3">6-hydroxynicotinate 3-monooxygenase</fullName>
        <ecNumber evidence="3">1.14.13.114</ecNumber>
    </submittedName>
    <submittedName>
        <fullName evidence="4">Monooxygenase, FAD-binding</fullName>
        <ecNumber evidence="4">1.14.13.1</ecNumber>
    </submittedName>
</protein>
<dbReference type="Gene3D" id="3.30.9.30">
    <property type="match status" value="1"/>
</dbReference>
<evidence type="ECO:0000313" key="6">
    <source>
        <dbReference type="Proteomes" id="UP000281170"/>
    </source>
</evidence>
<feature type="transmembrane region" description="Helical" evidence="1">
    <location>
        <begin position="7"/>
        <end position="28"/>
    </location>
</feature>
<dbReference type="KEGG" id="ladl:NCTC12735_01702"/>
<dbReference type="Gene3D" id="3.50.50.60">
    <property type="entry name" value="FAD/NAD(P)-binding domain"/>
    <property type="match status" value="1"/>
</dbReference>
<dbReference type="InterPro" id="IPR036188">
    <property type="entry name" value="FAD/NAD-bd_sf"/>
</dbReference>
<keyword evidence="1" id="KW-0472">Membrane</keyword>
<dbReference type="EC" id="1.14.13.1" evidence="4"/>
<evidence type="ECO:0000313" key="4">
    <source>
        <dbReference type="EMBL" id="VEH86056.1"/>
    </source>
</evidence>
<keyword evidence="4" id="KW-0614">Plasmid</keyword>
<proteinExistence type="predicted"/>
<evidence type="ECO:0000259" key="2">
    <source>
        <dbReference type="Pfam" id="PF22607"/>
    </source>
</evidence>
<dbReference type="Proteomes" id="UP000281170">
    <property type="component" value="Plasmid 24"/>
</dbReference>
<organism evidence="3 5">
    <name type="scientific">Legionella adelaidensis</name>
    <dbReference type="NCBI Taxonomy" id="45056"/>
    <lineage>
        <taxon>Bacteria</taxon>
        <taxon>Pseudomonadati</taxon>
        <taxon>Pseudomonadota</taxon>
        <taxon>Gammaproteobacteria</taxon>
        <taxon>Legionellales</taxon>
        <taxon>Legionellaceae</taxon>
        <taxon>Legionella</taxon>
    </lineage>
</organism>
<accession>A0A0W0R2B3</accession>
<reference evidence="4 6" key="2">
    <citation type="submission" date="2018-12" db="EMBL/GenBank/DDBJ databases">
        <authorList>
            <consortium name="Pathogen Informatics"/>
        </authorList>
    </citation>
    <scope>NUCLEOTIDE SEQUENCE [LARGE SCALE GENOMIC DNA]</scope>
    <source>
        <strain evidence="4 6">NCTC12735</strain>
        <plasmid evidence="6">24</plasmid>
    </source>
</reference>